<dbReference type="GeneID" id="10026055"/>
<dbReference type="EMBL" id="DS989827">
    <property type="protein sequence ID" value="EFR03804.1"/>
    <property type="molecule type" value="Genomic_DNA"/>
</dbReference>
<dbReference type="RefSeq" id="XP_003170812.1">
    <property type="nucleotide sequence ID" value="XM_003170764.1"/>
</dbReference>
<evidence type="ECO:0000313" key="2">
    <source>
        <dbReference type="Proteomes" id="UP000002669"/>
    </source>
</evidence>
<dbReference type="Proteomes" id="UP000002669">
    <property type="component" value="Unassembled WGS sequence"/>
</dbReference>
<reference evidence="2" key="1">
    <citation type="journal article" date="2012" name="MBio">
        <title>Comparative genome analysis of Trichophyton rubrum and related dermatophytes reveals candidate genes involved in infection.</title>
        <authorList>
            <person name="Martinez D.A."/>
            <person name="Oliver B.G."/>
            <person name="Graeser Y."/>
            <person name="Goldberg J.M."/>
            <person name="Li W."/>
            <person name="Martinez-Rossi N.M."/>
            <person name="Monod M."/>
            <person name="Shelest E."/>
            <person name="Barton R.C."/>
            <person name="Birch E."/>
            <person name="Brakhage A.A."/>
            <person name="Chen Z."/>
            <person name="Gurr S.J."/>
            <person name="Heiman D."/>
            <person name="Heitman J."/>
            <person name="Kosti I."/>
            <person name="Rossi A."/>
            <person name="Saif S."/>
            <person name="Samalova M."/>
            <person name="Saunders C.W."/>
            <person name="Shea T."/>
            <person name="Summerbell R.C."/>
            <person name="Xu J."/>
            <person name="Young S."/>
            <person name="Zeng Q."/>
            <person name="Birren B.W."/>
            <person name="Cuomo C.A."/>
            <person name="White T.C."/>
        </authorList>
    </citation>
    <scope>NUCLEOTIDE SEQUENCE [LARGE SCALE GENOMIC DNA]</scope>
    <source>
        <strain evidence="2">ATCC MYA-4604 / CBS 118893</strain>
    </source>
</reference>
<sequence>MDIVSTVVGHKTIGRAINILRRRPRPVDRKLQVRVVAKMTWADISNAAYNGISTGIAEEPCGQCNNPKSVQQVLELALSTFDQKWPPAAIQIYGRLQKLQDHNSLDLSESDTWKRSYSHHTNSHRPFYQNHKLIPSIK</sequence>
<organism evidence="2">
    <name type="scientific">Arthroderma gypseum (strain ATCC MYA-4604 / CBS 118893)</name>
    <name type="common">Microsporum gypseum</name>
    <dbReference type="NCBI Taxonomy" id="535722"/>
    <lineage>
        <taxon>Eukaryota</taxon>
        <taxon>Fungi</taxon>
        <taxon>Dikarya</taxon>
        <taxon>Ascomycota</taxon>
        <taxon>Pezizomycotina</taxon>
        <taxon>Eurotiomycetes</taxon>
        <taxon>Eurotiomycetidae</taxon>
        <taxon>Onygenales</taxon>
        <taxon>Arthrodermataceae</taxon>
        <taxon>Nannizzia</taxon>
    </lineage>
</organism>
<dbReference type="VEuPathDB" id="FungiDB:MGYG_06803"/>
<gene>
    <name evidence="1" type="ORF">MGYG_06803</name>
</gene>
<evidence type="ECO:0000313" key="1">
    <source>
        <dbReference type="EMBL" id="EFR03804.1"/>
    </source>
</evidence>
<name>E4V189_ARTGP</name>
<dbReference type="HOGENOM" id="CLU_1854754_0_0_1"/>
<keyword evidence="2" id="KW-1185">Reference proteome</keyword>
<dbReference type="AlphaFoldDB" id="E4V189"/>
<protein>
    <submittedName>
        <fullName evidence="1">Uncharacterized protein</fullName>
    </submittedName>
</protein>
<dbReference type="InParanoid" id="E4V189"/>
<accession>E4V189</accession>
<proteinExistence type="predicted"/>